<evidence type="ECO:0000256" key="7">
    <source>
        <dbReference type="ARBA" id="ARBA00022777"/>
    </source>
</evidence>
<dbReference type="InterPro" id="IPR037018">
    <property type="entry name" value="GH65_N"/>
</dbReference>
<comment type="caution">
    <text evidence="12">The sequence shown here is derived from an EMBL/GenBank/DDBJ whole genome shotgun (WGS) entry which is preliminary data.</text>
</comment>
<dbReference type="Pfam" id="PF06165">
    <property type="entry name" value="GH94_b-supersand"/>
    <property type="match status" value="1"/>
</dbReference>
<evidence type="ECO:0000256" key="5">
    <source>
        <dbReference type="ARBA" id="ARBA00022679"/>
    </source>
</evidence>
<dbReference type="AlphaFoldDB" id="A0AAW8QYJ5"/>
<dbReference type="GO" id="GO:0005975">
    <property type="term" value="P:carbohydrate metabolic process"/>
    <property type="evidence" value="ECO:0007669"/>
    <property type="project" value="InterPro"/>
</dbReference>
<evidence type="ECO:0000256" key="1">
    <source>
        <dbReference type="ARBA" id="ARBA00004761"/>
    </source>
</evidence>
<evidence type="ECO:0000313" key="12">
    <source>
        <dbReference type="EMBL" id="MDT0581219.1"/>
    </source>
</evidence>
<dbReference type="InterPro" id="IPR033432">
    <property type="entry name" value="GH94_catalytic"/>
</dbReference>
<evidence type="ECO:0000256" key="9">
    <source>
        <dbReference type="ARBA" id="ARBA00048090"/>
    </source>
</evidence>
<proteinExistence type="inferred from homology"/>
<feature type="domain" description="Glycosyl hydrolase 94 catalytic" evidence="11">
    <location>
        <begin position="313"/>
        <end position="710"/>
    </location>
</feature>
<evidence type="ECO:0000259" key="11">
    <source>
        <dbReference type="Pfam" id="PF17167"/>
    </source>
</evidence>
<dbReference type="InterPro" id="IPR006001">
    <property type="entry name" value="Therm_gnt_kin"/>
</dbReference>
<dbReference type="InterPro" id="IPR008928">
    <property type="entry name" value="6-hairpin_glycosidase_sf"/>
</dbReference>
<dbReference type="Gene3D" id="2.70.98.40">
    <property type="entry name" value="Glycoside hydrolase, family 65, N-terminal domain"/>
    <property type="match status" value="1"/>
</dbReference>
<evidence type="ECO:0000256" key="8">
    <source>
        <dbReference type="ARBA" id="ARBA00022840"/>
    </source>
</evidence>
<accession>A0AAW8QYJ5</accession>
<dbReference type="InterPro" id="IPR011013">
    <property type="entry name" value="Gal_mutarotase_sf_dom"/>
</dbReference>
<dbReference type="InterPro" id="IPR012341">
    <property type="entry name" value="6hp_glycosidase-like_sf"/>
</dbReference>
<dbReference type="Pfam" id="PF13671">
    <property type="entry name" value="AAA_33"/>
    <property type="match status" value="1"/>
</dbReference>
<dbReference type="SUPFAM" id="SSF48208">
    <property type="entry name" value="Six-hairpin glycosidases"/>
    <property type="match status" value="1"/>
</dbReference>
<dbReference type="EC" id="2.7.1.12" evidence="3"/>
<feature type="domain" description="Glycosyl hydrolase 94 supersandwich" evidence="10">
    <location>
        <begin position="80"/>
        <end position="291"/>
    </location>
</feature>
<dbReference type="GO" id="GO:0016757">
    <property type="term" value="F:glycosyltransferase activity"/>
    <property type="evidence" value="ECO:0007669"/>
    <property type="project" value="UniProtKB-KW"/>
</dbReference>
<comment type="similarity">
    <text evidence="2">Belongs to the gluconokinase GntK/GntV family.</text>
</comment>
<dbReference type="RefSeq" id="WP_311360031.1">
    <property type="nucleotide sequence ID" value="NZ_JAVRIE010000001.1"/>
</dbReference>
<dbReference type="Gene3D" id="3.40.50.300">
    <property type="entry name" value="P-loop containing nucleotide triphosphate hydrolases"/>
    <property type="match status" value="1"/>
</dbReference>
<evidence type="ECO:0000256" key="4">
    <source>
        <dbReference type="ARBA" id="ARBA00022676"/>
    </source>
</evidence>
<comment type="pathway">
    <text evidence="1">Carbohydrate acid metabolism.</text>
</comment>
<dbReference type="InterPro" id="IPR052047">
    <property type="entry name" value="GH94_Enzymes"/>
</dbReference>
<dbReference type="Gene3D" id="1.50.10.10">
    <property type="match status" value="1"/>
</dbReference>
<dbReference type="CDD" id="cd02021">
    <property type="entry name" value="GntK"/>
    <property type="match status" value="1"/>
</dbReference>
<keyword evidence="8" id="KW-0067">ATP-binding</keyword>
<dbReference type="SUPFAM" id="SSF52540">
    <property type="entry name" value="P-loop containing nucleoside triphosphate hydrolases"/>
    <property type="match status" value="1"/>
</dbReference>
<keyword evidence="5 12" id="KW-0808">Transferase</keyword>
<organism evidence="12 13">
    <name type="scientific">Brumicola blandensis</name>
    <dbReference type="NCBI Taxonomy" id="3075611"/>
    <lineage>
        <taxon>Bacteria</taxon>
        <taxon>Pseudomonadati</taxon>
        <taxon>Pseudomonadota</taxon>
        <taxon>Gammaproteobacteria</taxon>
        <taxon>Alteromonadales</taxon>
        <taxon>Alteromonadaceae</taxon>
        <taxon>Brumicola</taxon>
    </lineage>
</organism>
<evidence type="ECO:0000256" key="3">
    <source>
        <dbReference type="ARBA" id="ARBA00012054"/>
    </source>
</evidence>
<dbReference type="NCBIfam" id="TIGR01313">
    <property type="entry name" value="therm_gnt_kin"/>
    <property type="match status" value="1"/>
</dbReference>
<dbReference type="EMBL" id="JAVRIE010000001">
    <property type="protein sequence ID" value="MDT0581219.1"/>
    <property type="molecule type" value="Genomic_DNA"/>
</dbReference>
<dbReference type="InterPro" id="IPR010383">
    <property type="entry name" value="Glyco_hydrolase_94_b-supersand"/>
</dbReference>
<keyword evidence="7" id="KW-0418">Kinase</keyword>
<comment type="catalytic activity">
    <reaction evidence="9">
        <text>D-gluconate + ATP = 6-phospho-D-gluconate + ADP + H(+)</text>
        <dbReference type="Rhea" id="RHEA:19433"/>
        <dbReference type="ChEBI" id="CHEBI:15378"/>
        <dbReference type="ChEBI" id="CHEBI:18391"/>
        <dbReference type="ChEBI" id="CHEBI:30616"/>
        <dbReference type="ChEBI" id="CHEBI:58759"/>
        <dbReference type="ChEBI" id="CHEBI:456216"/>
        <dbReference type="EC" id="2.7.1.12"/>
    </reaction>
</comment>
<evidence type="ECO:0000313" key="13">
    <source>
        <dbReference type="Proteomes" id="UP001249020"/>
    </source>
</evidence>
<sequence>MKREVMWVKAMSNAQQSINSPSSKPNASAFLWNQHMMLNVNCRGYLIAQFMQPEPSKYAFAPNIEAKTFMQPEHPYFAHHPGRFFYIKDEASKTVFSVPFAPCNEALDKFKFTATPKQVIWQIEHLGFAIDLCLQLANDAPFEYWQISLADLTGQNRRVSVYSYFTLGYMSWMNQTANYYPDEDSIVAQYVTPYQKLSDYPKLKDTAQCTFLTSSHKPDSWCANQLSFEGVKGLHSPAGIQTVSLNNKPAFYETPVAIMQHRMKLSPKHQRRQFVFGPCHRSAEMASIRKKHVSLCEKAFSSTLAEHAPLTYENFQLQSRDAKFDDFINHWLPRQVYYHGDVNRLTTDPQTRNYLQDNIGMCFLRPSSARECLLRSLEQQFASGEMPDGILIHPEAELKYINQIPHSDHCIWLPLLLEVYLDQTNDTSVLHQMLAFQDSSEEKSLIEHIELALHWVLSKRDHRGLCFIEQGDWCDPMNMVGPKGKGVSSWLTLATATAIKVWIRLVNDYKVDVPTSDFAHSLRELQQAVIQHCWDGNWFARGITDDNELFGISSDKEGRIYLNPQSWALLAGIDSDEYKSKMLMSVDQHLQTPFGNQMLAPCYTQMDERIGRVTQKFPGSAENGSVYNHAFAFWIYAMFTSGEADKGLLNLKEMLSAMHSEQAGQLPIYLPNYFRGAYTQFPETAGRSSHLFNTGTAAWIYRIVIEQLFGLRGCGKDLWLQPQIPSSMGNCDVRYRFRNADIHLKIEFGNTLTPKLEINGRMAKDLRIENVKEGEQYALKFQLPYDKQQRQAKLILVCGVSGAGKSTLGQALAEKLGAVFIEGDALHAKEAIAKMAEGVALSEDERAPWLARLQLTAAQKLAHGYDTVVSFSGLKAEHRALLMSINVNTKLVMLAPSESILQERLLSRKGHFFSPHLLASQLASLEMPSPSENTLVIDGGQQDNVQQLLHQMHDFIAKQTPNDE</sequence>
<dbReference type="SUPFAM" id="SSF74650">
    <property type="entry name" value="Galactose mutarotase-like"/>
    <property type="match status" value="1"/>
</dbReference>
<dbReference type="PANTHER" id="PTHR37469">
    <property type="entry name" value="CELLOBIONIC ACID PHOSPHORYLASE-RELATED"/>
    <property type="match status" value="1"/>
</dbReference>
<dbReference type="Gene3D" id="2.60.420.10">
    <property type="entry name" value="Maltose phosphorylase, domain 3"/>
    <property type="match status" value="1"/>
</dbReference>
<dbReference type="PANTHER" id="PTHR37469:SF2">
    <property type="entry name" value="CELLOBIONIC ACID PHOSPHORYLASE"/>
    <property type="match status" value="1"/>
</dbReference>
<keyword evidence="13" id="KW-1185">Reference proteome</keyword>
<protein>
    <recommendedName>
        <fullName evidence="3">gluconokinase</fullName>
        <ecNumber evidence="3">2.7.1.12</ecNumber>
    </recommendedName>
</protein>
<dbReference type="Proteomes" id="UP001249020">
    <property type="component" value="Unassembled WGS sequence"/>
</dbReference>
<evidence type="ECO:0000256" key="2">
    <source>
        <dbReference type="ARBA" id="ARBA00008420"/>
    </source>
</evidence>
<keyword evidence="4" id="KW-0328">Glycosyltransferase</keyword>
<dbReference type="Pfam" id="PF17167">
    <property type="entry name" value="Glyco_hydro_94"/>
    <property type="match status" value="1"/>
</dbReference>
<gene>
    <name evidence="12" type="ORF">RM544_01590</name>
</gene>
<evidence type="ECO:0000259" key="10">
    <source>
        <dbReference type="Pfam" id="PF06165"/>
    </source>
</evidence>
<reference evidence="12 13" key="1">
    <citation type="submission" date="2023-09" db="EMBL/GenBank/DDBJ databases">
        <authorList>
            <person name="Rey-Velasco X."/>
        </authorList>
    </citation>
    <scope>NUCLEOTIDE SEQUENCE [LARGE SCALE GENOMIC DNA]</scope>
    <source>
        <strain evidence="12 13">W409</strain>
    </source>
</reference>
<dbReference type="GO" id="GO:0030246">
    <property type="term" value="F:carbohydrate binding"/>
    <property type="evidence" value="ECO:0007669"/>
    <property type="project" value="InterPro"/>
</dbReference>
<keyword evidence="6" id="KW-0547">Nucleotide-binding</keyword>
<dbReference type="GO" id="GO:0005524">
    <property type="term" value="F:ATP binding"/>
    <property type="evidence" value="ECO:0007669"/>
    <property type="project" value="UniProtKB-KW"/>
</dbReference>
<dbReference type="GO" id="GO:0046316">
    <property type="term" value="F:gluconokinase activity"/>
    <property type="evidence" value="ECO:0007669"/>
    <property type="project" value="UniProtKB-EC"/>
</dbReference>
<evidence type="ECO:0000256" key="6">
    <source>
        <dbReference type="ARBA" id="ARBA00022741"/>
    </source>
</evidence>
<name>A0AAW8QYJ5_9ALTE</name>
<dbReference type="InterPro" id="IPR027417">
    <property type="entry name" value="P-loop_NTPase"/>
</dbReference>